<dbReference type="OrthoDB" id="10265668at2759"/>
<protein>
    <recommendedName>
        <fullName evidence="8">Pre-mRNA-processing factor 39</fullName>
    </recommendedName>
    <alternativeName>
        <fullName evidence="9">PRP39 homolog</fullName>
    </alternativeName>
</protein>
<evidence type="ECO:0000256" key="1">
    <source>
        <dbReference type="ARBA" id="ARBA00003777"/>
    </source>
</evidence>
<evidence type="ECO:0000256" key="9">
    <source>
        <dbReference type="ARBA" id="ARBA00080852"/>
    </source>
</evidence>
<evidence type="ECO:0000256" key="7">
    <source>
        <dbReference type="ARBA" id="ARBA00038019"/>
    </source>
</evidence>
<dbReference type="Ensembl" id="ENSXETT00000006658">
    <property type="protein sequence ID" value="ENSXETP00000006658"/>
    <property type="gene ID" value="ENSXETG00000003066"/>
</dbReference>
<dbReference type="InterPro" id="IPR011990">
    <property type="entry name" value="TPR-like_helical_dom_sf"/>
</dbReference>
<reference evidence="12" key="1">
    <citation type="journal article" date="2010" name="Science">
        <title>The genome of the Western clawed frog Xenopus tropicalis.</title>
        <authorList>
            <person name="Hellsten U."/>
            <person name="Harland R.M."/>
            <person name="Gilchrist M.J."/>
            <person name="Hendrix D."/>
            <person name="Jurka J."/>
            <person name="Kapitonov V."/>
            <person name="Ovcharenko I."/>
            <person name="Putnam N.H."/>
            <person name="Shu S."/>
            <person name="Taher L."/>
            <person name="Blitz I.L."/>
            <person name="Blumberg B."/>
            <person name="Dichmann D.S."/>
            <person name="Dubchak I."/>
            <person name="Amaya E."/>
            <person name="Detter J.C."/>
            <person name="Fletcher R."/>
            <person name="Gerhard D.S."/>
            <person name="Goodstein D."/>
            <person name="Graves T."/>
            <person name="Grigoriev I.V."/>
            <person name="Grimwood J."/>
            <person name="Kawashima T."/>
            <person name="Lindquist E."/>
            <person name="Lucas S.M."/>
            <person name="Mead P.E."/>
            <person name="Mitros T."/>
            <person name="Ogino H."/>
            <person name="Ohta Y."/>
            <person name="Poliakov A.V."/>
            <person name="Pollet N."/>
            <person name="Robert J."/>
            <person name="Salamov A."/>
            <person name="Sater A.K."/>
            <person name="Schmutz J."/>
            <person name="Terry A."/>
            <person name="Vize P.D."/>
            <person name="Warren W.C."/>
            <person name="Wells D."/>
            <person name="Wills A."/>
            <person name="Wilson R.K."/>
            <person name="Zimmerman L.B."/>
            <person name="Zorn A.M."/>
            <person name="Grainger R."/>
            <person name="Grammer T."/>
            <person name="Khokha M.K."/>
            <person name="Richardson P.M."/>
            <person name="Rokhsar D.S."/>
        </authorList>
    </citation>
    <scope>NUCLEOTIDE SEQUENCE [LARGE SCALE GENOMIC DNA]</scope>
    <source>
        <strain evidence="12">Nigerian</strain>
    </source>
</reference>
<evidence type="ECO:0000256" key="3">
    <source>
        <dbReference type="ARBA" id="ARBA00022664"/>
    </source>
</evidence>
<feature type="coiled-coil region" evidence="10">
    <location>
        <begin position="421"/>
        <end position="482"/>
    </location>
</feature>
<feature type="region of interest" description="Disordered" evidence="11">
    <location>
        <begin position="36"/>
        <end position="71"/>
    </location>
</feature>
<feature type="compositionally biased region" description="Polar residues" evidence="11">
    <location>
        <begin position="1"/>
        <end position="20"/>
    </location>
</feature>
<evidence type="ECO:0000256" key="11">
    <source>
        <dbReference type="SAM" id="MobiDB-lite"/>
    </source>
</evidence>
<gene>
    <name evidence="15" type="primary">prpf39</name>
    <name evidence="12 14" type="synonym">prpf39.1</name>
</gene>
<keyword evidence="5" id="KW-0508">mRNA splicing</keyword>
<dbReference type="GO" id="GO:0071004">
    <property type="term" value="C:U2-type prespliceosome"/>
    <property type="evidence" value="ECO:0000318"/>
    <property type="project" value="GO_Central"/>
</dbReference>
<dbReference type="GO" id="GO:0000243">
    <property type="term" value="C:commitment complex"/>
    <property type="evidence" value="ECO:0000318"/>
    <property type="project" value="GO_Central"/>
</dbReference>
<dbReference type="RefSeq" id="XP_012823347.1">
    <property type="nucleotide sequence ID" value="XM_012967893.3"/>
</dbReference>
<evidence type="ECO:0000313" key="13">
    <source>
        <dbReference type="Proteomes" id="UP000008143"/>
    </source>
</evidence>
<evidence type="ECO:0000313" key="14">
    <source>
        <dbReference type="RefSeq" id="XP_012823347.1"/>
    </source>
</evidence>
<dbReference type="OMA" id="IISWANL"/>
<dbReference type="STRING" id="8364.ENSXETP00000006658"/>
<evidence type="ECO:0000313" key="15">
    <source>
        <dbReference type="Xenbase" id="XB-GENE-994634"/>
    </source>
</evidence>
<feature type="compositionally biased region" description="Low complexity" evidence="11">
    <location>
        <begin position="57"/>
        <end position="67"/>
    </location>
</feature>
<reference evidence="12" key="2">
    <citation type="submission" date="2011-06" db="UniProtKB">
        <authorList>
            <consortium name="Ensembl"/>
        </authorList>
    </citation>
    <scope>IDENTIFICATION</scope>
</reference>
<dbReference type="AlphaFoldDB" id="F7DLM1"/>
<dbReference type="CTD" id="55015"/>
<dbReference type="PANTHER" id="PTHR17204">
    <property type="entry name" value="PRE-MRNA PROCESSING PROTEIN PRP39-RELATED"/>
    <property type="match status" value="1"/>
</dbReference>
<dbReference type="Pfam" id="PF23240">
    <property type="entry name" value="HAT_PRP39_N"/>
    <property type="match status" value="1"/>
</dbReference>
<sequence>MTTSSNIQNTSMQASKQTSVEEVDFTKDIVEVFEMEQSPEHCATESPPPATEPPLPKTESPLPKTDTPAPPLPPDFEKYWKSVQAYPEEFNTWTYLLQYVEQENHLSAVRKAFDAFLAHYPYCYGYWKKYADLEKKNNNILEADEVYRRGIQAITLSVDLWMHYLNFLKETLDPADPETCLTLRGTFEHAVVSAGLDFKSDKLWEMYINWETEQGNLSGVTSIYSRLLGIPTQYYSLHFQRFKEHIQGNLPREFLTSEKFIELRKELASMTLHGGTNDDIPPGMEEIKDPAKRTTEVENMRHRIIEVHQEIFNLNEHEVSKRWNFEEGIKRPYFHVKPLEKAQLNNWKEYLDFELENGSNERVVILFERCVIACACYEEFWIKYAKYMENHSVEGVRHVYSRACNVHLAKKPMVHLQWAAFEEQQGNLEEARRILKNIETSVEGLAMVRLRRVNLERRHGNVKEAEKLLEEAMNKAKTCSESSFYAIKLSRHLSKVQADVVKARKVLSDSIQKDKENTKLYLNLLELEYNCDFKQNEENILSAFDKAIKSPMPIVMRVKFSQRKVEFLEDFGSDVKKLLDTYNEHQKLLKDQDLLKRKAENGLEQPETKRLHTEEVSTVASVPVTTASVDAAQSGYNYGSWYQYNYPANWNYGQYYNTPST</sequence>
<proteinExistence type="inferred from homology"/>
<dbReference type="FunFam" id="1.25.40.10:FF:000091">
    <property type="entry name" value="Pre-mRNA-processing factor 39"/>
    <property type="match status" value="1"/>
</dbReference>
<keyword evidence="10" id="KW-0175">Coiled coil</keyword>
<dbReference type="PANTHER" id="PTHR17204:SF32">
    <property type="entry name" value="PRE-MRNA-PROCESSING FACTOR 39"/>
    <property type="match status" value="1"/>
</dbReference>
<dbReference type="GeneTree" id="ENSGT00390000005033"/>
<dbReference type="SUPFAM" id="SSF48452">
    <property type="entry name" value="TPR-like"/>
    <property type="match status" value="2"/>
</dbReference>
<name>F7DLM1_XENTR</name>
<feature type="compositionally biased region" description="Pro residues" evidence="11">
    <location>
        <begin position="46"/>
        <end position="56"/>
    </location>
</feature>
<reference evidence="14" key="3">
    <citation type="submission" date="2025-04" db="UniProtKB">
        <authorList>
            <consortium name="RefSeq"/>
        </authorList>
    </citation>
    <scope>IDENTIFICATION</scope>
    <source>
        <strain evidence="14">Nigerian</strain>
        <tissue evidence="14">Liver and blood</tissue>
    </source>
</reference>
<dbReference type="Pfam" id="PF23241">
    <property type="entry name" value="HAT_PRP39_C"/>
    <property type="match status" value="1"/>
</dbReference>
<dbReference type="InterPro" id="IPR059164">
    <property type="entry name" value="HAT_PRP39_C"/>
</dbReference>
<dbReference type="HOGENOM" id="CLU_007434_2_0_1"/>
<evidence type="ECO:0000256" key="6">
    <source>
        <dbReference type="ARBA" id="ARBA00023242"/>
    </source>
</evidence>
<evidence type="ECO:0000256" key="10">
    <source>
        <dbReference type="SAM" id="Coils"/>
    </source>
</evidence>
<dbReference type="Gene3D" id="1.25.40.10">
    <property type="entry name" value="Tetratricopeptide repeat domain"/>
    <property type="match status" value="2"/>
</dbReference>
<comment type="similarity">
    <text evidence="7">Belongs to the PRP39 family.</text>
</comment>
<keyword evidence="6" id="KW-0539">Nucleus</keyword>
<dbReference type="Proteomes" id="UP000008143">
    <property type="component" value="Chromosome 8"/>
</dbReference>
<evidence type="ECO:0000256" key="4">
    <source>
        <dbReference type="ARBA" id="ARBA00022737"/>
    </source>
</evidence>
<accession>F7DLM1</accession>
<evidence type="ECO:0000256" key="8">
    <source>
        <dbReference type="ARBA" id="ARBA00067962"/>
    </source>
</evidence>
<dbReference type="Bgee" id="ENSXETG00000003066">
    <property type="expression patterns" value="Expressed in brain and 16 other cell types or tissues"/>
</dbReference>
<dbReference type="AGR" id="Xenbase:XB-GENE-994634"/>
<dbReference type="GeneID" id="100125120"/>
<evidence type="ECO:0000313" key="12">
    <source>
        <dbReference type="Ensembl" id="ENSXETP00000006658"/>
    </source>
</evidence>
<comment type="subcellular location">
    <subcellularLocation>
        <location evidence="2">Nucleus</location>
    </subcellularLocation>
</comment>
<feature type="region of interest" description="Disordered" evidence="11">
    <location>
        <begin position="1"/>
        <end position="22"/>
    </location>
</feature>
<dbReference type="InterPro" id="IPR003107">
    <property type="entry name" value="HAT"/>
</dbReference>
<dbReference type="eggNOG" id="KOG1258">
    <property type="taxonomic scope" value="Eukaryota"/>
</dbReference>
<organism evidence="12">
    <name type="scientific">Xenopus tropicalis</name>
    <name type="common">Western clawed frog</name>
    <name type="synonym">Silurana tropicalis</name>
    <dbReference type="NCBI Taxonomy" id="8364"/>
    <lineage>
        <taxon>Eukaryota</taxon>
        <taxon>Metazoa</taxon>
        <taxon>Chordata</taxon>
        <taxon>Craniata</taxon>
        <taxon>Vertebrata</taxon>
        <taxon>Euteleostomi</taxon>
        <taxon>Amphibia</taxon>
        <taxon>Batrachia</taxon>
        <taxon>Anura</taxon>
        <taxon>Pipoidea</taxon>
        <taxon>Pipidae</taxon>
        <taxon>Xenopodinae</taxon>
        <taxon>Xenopus</taxon>
        <taxon>Silurana</taxon>
    </lineage>
</organism>
<dbReference type="FunFam" id="1.25.40.10:FF:000063">
    <property type="entry name" value="Pre-mRNA processing factor 39"/>
    <property type="match status" value="1"/>
</dbReference>
<evidence type="ECO:0000256" key="5">
    <source>
        <dbReference type="ARBA" id="ARBA00023187"/>
    </source>
</evidence>
<keyword evidence="3" id="KW-0507">mRNA processing</keyword>
<dbReference type="SMART" id="SM00386">
    <property type="entry name" value="HAT"/>
    <property type="match status" value="7"/>
</dbReference>
<comment type="function">
    <text evidence="1">Involved in pre-mRNA splicing.</text>
</comment>
<evidence type="ECO:0000256" key="2">
    <source>
        <dbReference type="ARBA" id="ARBA00004123"/>
    </source>
</evidence>
<dbReference type="Xenbase" id="XB-GENE-994634">
    <property type="gene designation" value="prpf39"/>
</dbReference>
<keyword evidence="4" id="KW-0677">Repeat</keyword>
<keyword evidence="13" id="KW-1185">Reference proteome</keyword>
<dbReference type="GO" id="GO:0000395">
    <property type="term" value="P:mRNA 5'-splice site recognition"/>
    <property type="evidence" value="ECO:0000318"/>
    <property type="project" value="GO_Central"/>
</dbReference>
<dbReference type="GO" id="GO:0005685">
    <property type="term" value="C:U1 snRNP"/>
    <property type="evidence" value="ECO:0000318"/>
    <property type="project" value="GO_Central"/>
</dbReference>